<dbReference type="OrthoDB" id="202415at2759"/>
<dbReference type="InterPro" id="IPR051091">
    <property type="entry name" value="O-Glucosyltr/Glycosyltrsf_90"/>
</dbReference>
<organism evidence="2 3">
    <name type="scientific">Coniochaeta pulveracea</name>
    <dbReference type="NCBI Taxonomy" id="177199"/>
    <lineage>
        <taxon>Eukaryota</taxon>
        <taxon>Fungi</taxon>
        <taxon>Dikarya</taxon>
        <taxon>Ascomycota</taxon>
        <taxon>Pezizomycotina</taxon>
        <taxon>Sordariomycetes</taxon>
        <taxon>Sordariomycetidae</taxon>
        <taxon>Coniochaetales</taxon>
        <taxon>Coniochaetaceae</taxon>
        <taxon>Coniochaeta</taxon>
    </lineage>
</organism>
<name>A0A420XY35_9PEZI</name>
<dbReference type="EMBL" id="QVQW01000103">
    <property type="protein sequence ID" value="RKU40450.1"/>
    <property type="molecule type" value="Genomic_DNA"/>
</dbReference>
<gene>
    <name evidence="2" type="primary">CAP2_1</name>
    <name evidence="2" type="ORF">DL546_000610</name>
</gene>
<reference evidence="2 3" key="1">
    <citation type="submission" date="2018-08" db="EMBL/GenBank/DDBJ databases">
        <title>Draft genome of the lignicolous fungus Coniochaeta pulveracea.</title>
        <authorList>
            <person name="Borstlap C.J."/>
            <person name="De Witt R.N."/>
            <person name="Botha A."/>
            <person name="Volschenk H."/>
        </authorList>
    </citation>
    <scope>NUCLEOTIDE SEQUENCE [LARGE SCALE GENOMIC DNA]</scope>
    <source>
        <strain evidence="2 3">CAB683</strain>
    </source>
</reference>
<dbReference type="Pfam" id="PF05686">
    <property type="entry name" value="Glyco_transf_90"/>
    <property type="match status" value="1"/>
</dbReference>
<keyword evidence="3" id="KW-1185">Reference proteome</keyword>
<dbReference type="PANTHER" id="PTHR12203">
    <property type="entry name" value="KDEL LYS-ASP-GLU-LEU CONTAINING - RELATED"/>
    <property type="match status" value="1"/>
</dbReference>
<dbReference type="AlphaFoldDB" id="A0A420XY35"/>
<sequence>MVVRVVIFGFPGGGMITPLLLGLAKAMSWYFTLQTVVISLCGLSPKAQVVLTKGLLIQTQYTSWTVASAIINFGMFSSIDPSLLHSDNQALFSCFLALITLSQIIRKLPRKAKAKALLWAFSMERWHQKNPESLYFRTKPCADKDAPLKSRLVFDLDGSNGISGRYYKLLASRSAPLKQTLLREWHDDHLLPWLHYIPVSQSMEELPELVFYLTSTEAGQQRAKEIAEQGREWYKRAFREVDLTIYAYRHILELARLQDPEREAT</sequence>
<evidence type="ECO:0000313" key="2">
    <source>
        <dbReference type="EMBL" id="RKU40450.1"/>
    </source>
</evidence>
<evidence type="ECO:0000313" key="3">
    <source>
        <dbReference type="Proteomes" id="UP000275385"/>
    </source>
</evidence>
<dbReference type="Proteomes" id="UP000275385">
    <property type="component" value="Unassembled WGS sequence"/>
</dbReference>
<evidence type="ECO:0000259" key="1">
    <source>
        <dbReference type="Pfam" id="PF05686"/>
    </source>
</evidence>
<feature type="domain" description="Glycosyl transferase CAP10" evidence="1">
    <location>
        <begin position="162"/>
        <end position="258"/>
    </location>
</feature>
<comment type="caution">
    <text evidence="2">The sequence shown here is derived from an EMBL/GenBank/DDBJ whole genome shotgun (WGS) entry which is preliminary data.</text>
</comment>
<proteinExistence type="predicted"/>
<dbReference type="PANTHER" id="PTHR12203:SF61">
    <property type="entry name" value="CAPSULE PROTEIN"/>
    <property type="match status" value="1"/>
</dbReference>
<dbReference type="InterPro" id="IPR006598">
    <property type="entry name" value="CAP10"/>
</dbReference>
<protein>
    <submittedName>
        <fullName evidence="2">F-actin-capping protein subunit beta</fullName>
    </submittedName>
</protein>
<accession>A0A420XY35</accession>